<feature type="domain" description="Cysteinyl-tRNA synthetase class Ia DALR" evidence="14">
    <location>
        <begin position="361"/>
        <end position="426"/>
    </location>
</feature>
<evidence type="ECO:0000256" key="13">
    <source>
        <dbReference type="SAM" id="MobiDB-lite"/>
    </source>
</evidence>
<keyword evidence="6 12" id="KW-0479">Metal-binding</keyword>
<sequence length="490" mass="55403">MNSGDSPTVSPAGFPSPVFRNTLTQKTEPLSPRIPGEVTMYVCGVTVYDDCHLGHARSQTVFDLLHRLLLRLGYRVRYVRNITDIDDKIIRKAQETGRTITEITDIYIDSFQRDMGRLGVLPPNKEPRATLYLEPMIRLIGTLLDKGFAYKKGNDVYFRVRKYESYGELSHQKLDELQAGARIAADEEKEDPLDFALWKGAKIGEPSYPAFFGEGRPGWHIECSAMSLSELGETIDIHGGGMDLMFPHHENERAQSECATGKRFVGIWIHNGFVTLNEEKMSKSLGNIFRIRTFFETSPFPEGVTREWLRAFLLSTHYGSPVDLTDENLAHAKNALDSLYLFKDRLDSVLGEVREGQMTREFLSALCRDMDTPVAFRVLHEAKNSLNPVLGSGGSLEEERLSDVRALFEVAKSTLGILTLPASEWVYGKGEKTGREESLLPEEVDRLVLEREKARREKDYARADGIRERLKKAGYLLEDNPGGLPRIRKI</sequence>
<feature type="short sequence motif" description="'HIGH' region" evidence="12">
    <location>
        <begin position="45"/>
        <end position="55"/>
    </location>
</feature>
<evidence type="ECO:0000256" key="7">
    <source>
        <dbReference type="ARBA" id="ARBA00022741"/>
    </source>
</evidence>
<dbReference type="OrthoDB" id="9815130at2"/>
<dbReference type="RefSeq" id="WP_014961032.1">
    <property type="nucleotide sequence ID" value="NZ_CP007243.1"/>
</dbReference>
<comment type="catalytic activity">
    <reaction evidence="12">
        <text>tRNA(Cys) + L-cysteine + ATP = L-cysteinyl-tRNA(Cys) + AMP + diphosphate</text>
        <dbReference type="Rhea" id="RHEA:17773"/>
        <dbReference type="Rhea" id="RHEA-COMP:9661"/>
        <dbReference type="Rhea" id="RHEA-COMP:9679"/>
        <dbReference type="ChEBI" id="CHEBI:30616"/>
        <dbReference type="ChEBI" id="CHEBI:33019"/>
        <dbReference type="ChEBI" id="CHEBI:35235"/>
        <dbReference type="ChEBI" id="CHEBI:78442"/>
        <dbReference type="ChEBI" id="CHEBI:78517"/>
        <dbReference type="ChEBI" id="CHEBI:456215"/>
        <dbReference type="EC" id="6.1.1.16"/>
    </reaction>
</comment>
<evidence type="ECO:0000256" key="3">
    <source>
        <dbReference type="ARBA" id="ARBA00011245"/>
    </source>
</evidence>
<keyword evidence="10 12" id="KW-0648">Protein biosynthesis</keyword>
<dbReference type="NCBIfam" id="TIGR00435">
    <property type="entry name" value="cysS"/>
    <property type="match status" value="1"/>
</dbReference>
<evidence type="ECO:0000256" key="4">
    <source>
        <dbReference type="ARBA" id="ARBA00022490"/>
    </source>
</evidence>
<dbReference type="Gene3D" id="3.40.50.620">
    <property type="entry name" value="HUPs"/>
    <property type="match status" value="1"/>
</dbReference>
<gene>
    <name evidence="12" type="primary">cysS</name>
    <name evidence="15" type="ORF">Y981_06300</name>
</gene>
<evidence type="ECO:0000313" key="15">
    <source>
        <dbReference type="EMBL" id="AIA30519.1"/>
    </source>
</evidence>
<comment type="subcellular location">
    <subcellularLocation>
        <location evidence="1 12">Cytoplasm</location>
    </subcellularLocation>
</comment>
<dbReference type="Pfam" id="PF01406">
    <property type="entry name" value="tRNA-synt_1e"/>
    <property type="match status" value="1"/>
</dbReference>
<feature type="binding site" evidence="12">
    <location>
        <position position="248"/>
    </location>
    <ligand>
        <name>Zn(2+)</name>
        <dbReference type="ChEBI" id="CHEBI:29105"/>
    </ligand>
</feature>
<dbReference type="InterPro" id="IPR014729">
    <property type="entry name" value="Rossmann-like_a/b/a_fold"/>
</dbReference>
<dbReference type="GO" id="GO:0008270">
    <property type="term" value="F:zinc ion binding"/>
    <property type="evidence" value="ECO:0007669"/>
    <property type="project" value="UniProtKB-UniRule"/>
</dbReference>
<dbReference type="GO" id="GO:0005524">
    <property type="term" value="F:ATP binding"/>
    <property type="evidence" value="ECO:0007669"/>
    <property type="project" value="UniProtKB-UniRule"/>
</dbReference>
<feature type="region of interest" description="Disordered" evidence="13">
    <location>
        <begin position="1"/>
        <end position="20"/>
    </location>
</feature>
<dbReference type="HOGENOM" id="CLU_013528_0_1_0"/>
<dbReference type="Proteomes" id="UP000027059">
    <property type="component" value="Chromosome"/>
</dbReference>
<dbReference type="InterPro" id="IPR056411">
    <property type="entry name" value="CysS_C"/>
</dbReference>
<protein>
    <recommendedName>
        <fullName evidence="12">Cysteine--tRNA ligase</fullName>
        <ecNumber evidence="12">6.1.1.16</ecNumber>
    </recommendedName>
    <alternativeName>
        <fullName evidence="12">Cysteinyl-tRNA synthetase</fullName>
        <shortName evidence="12">CysRS</shortName>
    </alternativeName>
</protein>
<dbReference type="SUPFAM" id="SSF52374">
    <property type="entry name" value="Nucleotidylyl transferase"/>
    <property type="match status" value="1"/>
</dbReference>
<dbReference type="InterPro" id="IPR024909">
    <property type="entry name" value="Cys-tRNA/MSH_ligase"/>
</dbReference>
<evidence type="ECO:0000256" key="12">
    <source>
        <dbReference type="HAMAP-Rule" id="MF_00041"/>
    </source>
</evidence>
<dbReference type="PANTHER" id="PTHR10890:SF3">
    <property type="entry name" value="CYSTEINE--TRNA LIGASE, CYTOPLASMIC"/>
    <property type="match status" value="1"/>
</dbReference>
<comment type="similarity">
    <text evidence="2 12">Belongs to the class-I aminoacyl-tRNA synthetase family.</text>
</comment>
<dbReference type="PRINTS" id="PR00983">
    <property type="entry name" value="TRNASYNTHCYS"/>
</dbReference>
<evidence type="ECO:0000256" key="9">
    <source>
        <dbReference type="ARBA" id="ARBA00022840"/>
    </source>
</evidence>
<dbReference type="CDD" id="cd00672">
    <property type="entry name" value="CysRS_core"/>
    <property type="match status" value="1"/>
</dbReference>
<dbReference type="InterPro" id="IPR015803">
    <property type="entry name" value="Cys-tRNA-ligase"/>
</dbReference>
<dbReference type="SUPFAM" id="SSF47323">
    <property type="entry name" value="Anticodon-binding domain of a subclass of class I aminoacyl-tRNA synthetases"/>
    <property type="match status" value="1"/>
</dbReference>
<keyword evidence="16" id="KW-1185">Reference proteome</keyword>
<proteinExistence type="inferred from homology"/>
<dbReference type="InterPro" id="IPR015273">
    <property type="entry name" value="Cys-tRNA-synt_Ia_DALR"/>
</dbReference>
<evidence type="ECO:0000313" key="16">
    <source>
        <dbReference type="Proteomes" id="UP000027059"/>
    </source>
</evidence>
<keyword evidence="7 12" id="KW-0547">Nucleotide-binding</keyword>
<evidence type="ECO:0000256" key="1">
    <source>
        <dbReference type="ARBA" id="ARBA00004496"/>
    </source>
</evidence>
<dbReference type="SMART" id="SM00840">
    <property type="entry name" value="DALR_2"/>
    <property type="match status" value="1"/>
</dbReference>
<feature type="binding site" evidence="12">
    <location>
        <position position="223"/>
    </location>
    <ligand>
        <name>Zn(2+)</name>
        <dbReference type="ChEBI" id="CHEBI:29105"/>
    </ligand>
</feature>
<evidence type="ECO:0000256" key="6">
    <source>
        <dbReference type="ARBA" id="ARBA00022723"/>
    </source>
</evidence>
<reference evidence="16" key="1">
    <citation type="submission" date="2014-02" db="EMBL/GenBank/DDBJ databases">
        <title>Complete genome sequence and comparative genomic analysis of the nitrogen-fixing bacterium Leptospirillum ferriphilum YSK.</title>
        <authorList>
            <person name="Guo X."/>
            <person name="Yin H."/>
            <person name="Liang Y."/>
            <person name="Hu Q."/>
            <person name="Ma L."/>
            <person name="Xiao Y."/>
            <person name="Zhang X."/>
            <person name="Qiu G."/>
            <person name="Liu X."/>
        </authorList>
    </citation>
    <scope>NUCLEOTIDE SEQUENCE [LARGE SCALE GENOMIC DNA]</scope>
    <source>
        <strain evidence="16">YSK</strain>
    </source>
</reference>
<dbReference type="EMBL" id="CP007243">
    <property type="protein sequence ID" value="AIA30519.1"/>
    <property type="molecule type" value="Genomic_DNA"/>
</dbReference>
<organism evidence="15 16">
    <name type="scientific">Leptospirillum ferriphilum YSK</name>
    <dbReference type="NCBI Taxonomy" id="1441628"/>
    <lineage>
        <taxon>Bacteria</taxon>
        <taxon>Pseudomonadati</taxon>
        <taxon>Nitrospirota</taxon>
        <taxon>Nitrospiria</taxon>
        <taxon>Nitrospirales</taxon>
        <taxon>Nitrospiraceae</taxon>
        <taxon>Leptospirillum</taxon>
    </lineage>
</organism>
<dbReference type="EC" id="6.1.1.16" evidence="12"/>
<keyword evidence="8 12" id="KW-0862">Zinc</keyword>
<keyword evidence="4 12" id="KW-0963">Cytoplasm</keyword>
<keyword evidence="11 12" id="KW-0030">Aminoacyl-tRNA synthetase</keyword>
<evidence type="ECO:0000256" key="8">
    <source>
        <dbReference type="ARBA" id="ARBA00022833"/>
    </source>
</evidence>
<dbReference type="KEGG" id="lfp:Y981_06300"/>
<feature type="short sequence motif" description="'KMSKS' region" evidence="12">
    <location>
        <begin position="280"/>
        <end position="284"/>
    </location>
</feature>
<dbReference type="InterPro" id="IPR009080">
    <property type="entry name" value="tRNAsynth_Ia_anticodon-bd"/>
</dbReference>
<dbReference type="InterPro" id="IPR032678">
    <property type="entry name" value="tRNA-synt_1_cat_dom"/>
</dbReference>
<evidence type="ECO:0000256" key="10">
    <source>
        <dbReference type="ARBA" id="ARBA00022917"/>
    </source>
</evidence>
<evidence type="ECO:0000256" key="5">
    <source>
        <dbReference type="ARBA" id="ARBA00022598"/>
    </source>
</evidence>
<feature type="binding site" evidence="12">
    <location>
        <position position="252"/>
    </location>
    <ligand>
        <name>Zn(2+)</name>
        <dbReference type="ChEBI" id="CHEBI:29105"/>
    </ligand>
</feature>
<dbReference type="HAMAP" id="MF_00041">
    <property type="entry name" value="Cys_tRNA_synth"/>
    <property type="match status" value="1"/>
</dbReference>
<dbReference type="AlphaFoldDB" id="A0A059XPL8"/>
<comment type="subunit">
    <text evidence="3 12">Monomer.</text>
</comment>
<feature type="binding site" evidence="12">
    <location>
        <position position="283"/>
    </location>
    <ligand>
        <name>ATP</name>
        <dbReference type="ChEBI" id="CHEBI:30616"/>
    </ligand>
</feature>
<evidence type="ECO:0000256" key="2">
    <source>
        <dbReference type="ARBA" id="ARBA00005594"/>
    </source>
</evidence>
<evidence type="ECO:0000256" key="11">
    <source>
        <dbReference type="ARBA" id="ARBA00023146"/>
    </source>
</evidence>
<comment type="cofactor">
    <cofactor evidence="12">
        <name>Zn(2+)</name>
        <dbReference type="ChEBI" id="CHEBI:29105"/>
    </cofactor>
    <text evidence="12">Binds 1 zinc ion per subunit.</text>
</comment>
<dbReference type="PANTHER" id="PTHR10890">
    <property type="entry name" value="CYSTEINYL-TRNA SYNTHETASE"/>
    <property type="match status" value="1"/>
</dbReference>
<dbReference type="GO" id="GO:0006423">
    <property type="term" value="P:cysteinyl-tRNA aminoacylation"/>
    <property type="evidence" value="ECO:0007669"/>
    <property type="project" value="UniProtKB-UniRule"/>
</dbReference>
<name>A0A059XPL8_9BACT</name>
<dbReference type="Gene3D" id="1.20.120.1910">
    <property type="entry name" value="Cysteine-tRNA ligase, C-terminal anti-codon recognition domain"/>
    <property type="match status" value="1"/>
</dbReference>
<feature type="binding site" evidence="12">
    <location>
        <position position="43"/>
    </location>
    <ligand>
        <name>Zn(2+)</name>
        <dbReference type="ChEBI" id="CHEBI:29105"/>
    </ligand>
</feature>
<reference evidence="15 16" key="2">
    <citation type="journal article" date="2015" name="Biomed. Res. Int.">
        <title>Effects of Arsenite Resistance on the Growth and Functional Gene Expression of Leptospirillum ferriphilum and Acidithiobacillus thiooxidans in Pure Culture and Coculture.</title>
        <authorList>
            <person name="Jiang H."/>
            <person name="Liang Y."/>
            <person name="Yin H."/>
            <person name="Xiao Y."/>
            <person name="Guo X."/>
            <person name="Xu Y."/>
            <person name="Hu Q."/>
            <person name="Liu H."/>
            <person name="Liu X."/>
        </authorList>
    </citation>
    <scope>NUCLEOTIDE SEQUENCE [LARGE SCALE GENOMIC DNA]</scope>
    <source>
        <strain evidence="15 16">YSK</strain>
    </source>
</reference>
<keyword evidence="9 12" id="KW-0067">ATP-binding</keyword>
<dbReference type="GO" id="GO:0004817">
    <property type="term" value="F:cysteine-tRNA ligase activity"/>
    <property type="evidence" value="ECO:0007669"/>
    <property type="project" value="UniProtKB-UniRule"/>
</dbReference>
<dbReference type="GO" id="GO:0005829">
    <property type="term" value="C:cytosol"/>
    <property type="evidence" value="ECO:0007669"/>
    <property type="project" value="TreeGrafter"/>
</dbReference>
<accession>A0A059XPL8</accession>
<evidence type="ECO:0000259" key="14">
    <source>
        <dbReference type="SMART" id="SM00840"/>
    </source>
</evidence>
<dbReference type="Pfam" id="PF23493">
    <property type="entry name" value="CysS_C"/>
    <property type="match status" value="1"/>
</dbReference>
<keyword evidence="5 12" id="KW-0436">Ligase</keyword>